<dbReference type="InterPro" id="IPR039568">
    <property type="entry name" value="Peptidase_MA-like_dom"/>
</dbReference>
<evidence type="ECO:0000256" key="1">
    <source>
        <dbReference type="SAM" id="SignalP"/>
    </source>
</evidence>
<evidence type="ECO:0000313" key="3">
    <source>
        <dbReference type="EMBL" id="TWU29938.1"/>
    </source>
</evidence>
<dbReference type="AlphaFoldDB" id="A0A5C6CZS1"/>
<feature type="domain" description="Peptidase MA-like" evidence="2">
    <location>
        <begin position="142"/>
        <end position="286"/>
    </location>
</feature>
<dbReference type="Pfam" id="PF13485">
    <property type="entry name" value="Peptidase_MA_2"/>
    <property type="match status" value="1"/>
</dbReference>
<feature type="chain" id="PRO_5022761666" description="Peptidase MA-like domain-containing protein" evidence="1">
    <location>
        <begin position="28"/>
        <end position="296"/>
    </location>
</feature>
<sequence length="296" mass="33195" precursor="true">MQPKVGLILRILFAILVLSAGNSLVQAQSTCGRECNCPNLPVVERSYSHGRFFFVETTNFRICCDHSQKRAQHLARHAEALKNALSKKWLARVESQPWNPRCLIVLHETQRSYVAAVGLGSERTVGSSLVNVEGNVITSRRIDLLDANTEFLSAALPHELTHIVLKERFKAKSLPRWADEGVATLADSATKLCRHRQDLYAAIDNSTTFPAIAIMTMEAYPPPDRFGVFYGQSVSLAEYLVKKNGPHRFLEFMEEASNRGYDSALQQCYEIANTGELDRQWRSSLKRDRLDPSTGG</sequence>
<reference evidence="3 4" key="1">
    <citation type="submission" date="2019-02" db="EMBL/GenBank/DDBJ databases">
        <title>Deep-cultivation of Planctomycetes and their phenomic and genomic characterization uncovers novel biology.</title>
        <authorList>
            <person name="Wiegand S."/>
            <person name="Jogler M."/>
            <person name="Boedeker C."/>
            <person name="Pinto D."/>
            <person name="Vollmers J."/>
            <person name="Rivas-Marin E."/>
            <person name="Kohn T."/>
            <person name="Peeters S.H."/>
            <person name="Heuer A."/>
            <person name="Rast P."/>
            <person name="Oberbeckmann S."/>
            <person name="Bunk B."/>
            <person name="Jeske O."/>
            <person name="Meyerdierks A."/>
            <person name="Storesund J.E."/>
            <person name="Kallscheuer N."/>
            <person name="Luecker S."/>
            <person name="Lage O.M."/>
            <person name="Pohl T."/>
            <person name="Merkel B.J."/>
            <person name="Hornburger P."/>
            <person name="Mueller R.-W."/>
            <person name="Bruemmer F."/>
            <person name="Labrenz M."/>
            <person name="Spormann A.M."/>
            <person name="Op Den Camp H."/>
            <person name="Overmann J."/>
            <person name="Amann R."/>
            <person name="Jetten M.S.M."/>
            <person name="Mascher T."/>
            <person name="Medema M.H."/>
            <person name="Devos D.P."/>
            <person name="Kaster A.-K."/>
            <person name="Ovreas L."/>
            <person name="Rohde M."/>
            <person name="Galperin M.Y."/>
            <person name="Jogler C."/>
        </authorList>
    </citation>
    <scope>NUCLEOTIDE SEQUENCE [LARGE SCALE GENOMIC DNA]</scope>
    <source>
        <strain evidence="3 4">Pla144</strain>
    </source>
</reference>
<accession>A0A5C6CZS1</accession>
<dbReference type="EMBL" id="SJPS01000001">
    <property type="protein sequence ID" value="TWU29938.1"/>
    <property type="molecule type" value="Genomic_DNA"/>
</dbReference>
<gene>
    <name evidence="3" type="ORF">Pla144_07190</name>
</gene>
<proteinExistence type="predicted"/>
<comment type="caution">
    <text evidence="3">The sequence shown here is derived from an EMBL/GenBank/DDBJ whole genome shotgun (WGS) entry which is preliminary data.</text>
</comment>
<feature type="signal peptide" evidence="1">
    <location>
        <begin position="1"/>
        <end position="27"/>
    </location>
</feature>
<evidence type="ECO:0000259" key="2">
    <source>
        <dbReference type="Pfam" id="PF13485"/>
    </source>
</evidence>
<protein>
    <recommendedName>
        <fullName evidence="2">Peptidase MA-like domain-containing protein</fullName>
    </recommendedName>
</protein>
<evidence type="ECO:0000313" key="4">
    <source>
        <dbReference type="Proteomes" id="UP000318437"/>
    </source>
</evidence>
<keyword evidence="4" id="KW-1185">Reference proteome</keyword>
<name>A0A5C6CZS1_9BACT</name>
<keyword evidence="1" id="KW-0732">Signal</keyword>
<dbReference type="Proteomes" id="UP000318437">
    <property type="component" value="Unassembled WGS sequence"/>
</dbReference>
<organism evidence="3 4">
    <name type="scientific">Bythopirellula polymerisocia</name>
    <dbReference type="NCBI Taxonomy" id="2528003"/>
    <lineage>
        <taxon>Bacteria</taxon>
        <taxon>Pseudomonadati</taxon>
        <taxon>Planctomycetota</taxon>
        <taxon>Planctomycetia</taxon>
        <taxon>Pirellulales</taxon>
        <taxon>Lacipirellulaceae</taxon>
        <taxon>Bythopirellula</taxon>
    </lineage>
</organism>